<reference evidence="1" key="2">
    <citation type="journal article" date="2015" name="Data Brief">
        <title>Shoot transcriptome of the giant reed, Arundo donax.</title>
        <authorList>
            <person name="Barrero R.A."/>
            <person name="Guerrero F.D."/>
            <person name="Moolhuijzen P."/>
            <person name="Goolsby J.A."/>
            <person name="Tidwell J."/>
            <person name="Bellgard S.E."/>
            <person name="Bellgard M.I."/>
        </authorList>
    </citation>
    <scope>NUCLEOTIDE SEQUENCE</scope>
    <source>
        <tissue evidence="1">Shoot tissue taken approximately 20 cm above the soil surface</tissue>
    </source>
</reference>
<sequence>MRYRNISFFHGTDELCFVFLIFFPTEKQLM</sequence>
<evidence type="ECO:0000313" key="1">
    <source>
        <dbReference type="EMBL" id="JAD72680.1"/>
    </source>
</evidence>
<dbReference type="EMBL" id="GBRH01225215">
    <property type="protein sequence ID" value="JAD72680.1"/>
    <property type="molecule type" value="Transcribed_RNA"/>
</dbReference>
<proteinExistence type="predicted"/>
<accession>A0A0A9CH33</accession>
<name>A0A0A9CH33_ARUDO</name>
<organism evidence="1">
    <name type="scientific">Arundo donax</name>
    <name type="common">Giant reed</name>
    <name type="synonym">Donax arundinaceus</name>
    <dbReference type="NCBI Taxonomy" id="35708"/>
    <lineage>
        <taxon>Eukaryota</taxon>
        <taxon>Viridiplantae</taxon>
        <taxon>Streptophyta</taxon>
        <taxon>Embryophyta</taxon>
        <taxon>Tracheophyta</taxon>
        <taxon>Spermatophyta</taxon>
        <taxon>Magnoliopsida</taxon>
        <taxon>Liliopsida</taxon>
        <taxon>Poales</taxon>
        <taxon>Poaceae</taxon>
        <taxon>PACMAD clade</taxon>
        <taxon>Arundinoideae</taxon>
        <taxon>Arundineae</taxon>
        <taxon>Arundo</taxon>
    </lineage>
</organism>
<dbReference type="AlphaFoldDB" id="A0A0A9CH33"/>
<reference evidence="1" key="1">
    <citation type="submission" date="2014-09" db="EMBL/GenBank/DDBJ databases">
        <authorList>
            <person name="Magalhaes I.L.F."/>
            <person name="Oliveira U."/>
            <person name="Santos F.R."/>
            <person name="Vidigal T.H.D.A."/>
            <person name="Brescovit A.D."/>
            <person name="Santos A.J."/>
        </authorList>
    </citation>
    <scope>NUCLEOTIDE SEQUENCE</scope>
    <source>
        <tissue evidence="1">Shoot tissue taken approximately 20 cm above the soil surface</tissue>
    </source>
</reference>
<protein>
    <submittedName>
        <fullName evidence="1">Uncharacterized protein</fullName>
    </submittedName>
</protein>